<dbReference type="Gene3D" id="1.10.472.80">
    <property type="entry name" value="Ypt/Rab-GAP domain of gyp1p, domain 3"/>
    <property type="match status" value="1"/>
</dbReference>
<organism evidence="9 10">
    <name type="scientific">Rhizoctonia solani</name>
    <dbReference type="NCBI Taxonomy" id="456999"/>
    <lineage>
        <taxon>Eukaryota</taxon>
        <taxon>Fungi</taxon>
        <taxon>Dikarya</taxon>
        <taxon>Basidiomycota</taxon>
        <taxon>Agaricomycotina</taxon>
        <taxon>Agaricomycetes</taxon>
        <taxon>Cantharellales</taxon>
        <taxon>Ceratobasidiaceae</taxon>
        <taxon>Rhizoctonia</taxon>
    </lineage>
</organism>
<dbReference type="AlphaFoldDB" id="A0A8H2WMS5"/>
<reference evidence="9" key="1">
    <citation type="submission" date="2021-01" db="EMBL/GenBank/DDBJ databases">
        <authorList>
            <person name="Kaushik A."/>
        </authorList>
    </citation>
    <scope>NUCLEOTIDE SEQUENCE</scope>
    <source>
        <strain evidence="9">AG1-1B</strain>
    </source>
</reference>
<keyword evidence="2" id="KW-0343">GTPase activation</keyword>
<dbReference type="FunFam" id="1.10.10.750:FF:000003">
    <property type="entry name" value="GTPase activating protein (Evi5)"/>
    <property type="match status" value="1"/>
</dbReference>
<feature type="compositionally biased region" description="Low complexity" evidence="7">
    <location>
        <begin position="318"/>
        <end position="340"/>
    </location>
</feature>
<dbReference type="Gene3D" id="1.10.8.270">
    <property type="entry name" value="putative rabgap domain of human tbc1 domain family member 14 like domains"/>
    <property type="match status" value="1"/>
</dbReference>
<dbReference type="GO" id="GO:0006285">
    <property type="term" value="P:base-excision repair, AP site formation"/>
    <property type="evidence" value="ECO:0007669"/>
    <property type="project" value="UniProtKB-ARBA"/>
</dbReference>
<dbReference type="GO" id="GO:0005096">
    <property type="term" value="F:GTPase activator activity"/>
    <property type="evidence" value="ECO:0007669"/>
    <property type="project" value="UniProtKB-KW"/>
</dbReference>
<evidence type="ECO:0000313" key="10">
    <source>
        <dbReference type="Proteomes" id="UP000663826"/>
    </source>
</evidence>
<proteinExistence type="inferred from homology"/>
<feature type="compositionally biased region" description="Low complexity" evidence="7">
    <location>
        <begin position="410"/>
        <end position="431"/>
    </location>
</feature>
<dbReference type="Pfam" id="PF00730">
    <property type="entry name" value="HhH-GPD"/>
    <property type="match status" value="1"/>
</dbReference>
<protein>
    <recommendedName>
        <fullName evidence="8">Rab-GAP TBC domain-containing protein</fullName>
    </recommendedName>
</protein>
<comment type="similarity">
    <text evidence="1">Belongs to the alkylbase DNA glycosidase AlkA family.</text>
</comment>
<dbReference type="Proteomes" id="UP000663826">
    <property type="component" value="Unassembled WGS sequence"/>
</dbReference>
<feature type="compositionally biased region" description="Basic and acidic residues" evidence="7">
    <location>
        <begin position="295"/>
        <end position="304"/>
    </location>
</feature>
<dbReference type="GO" id="GO:0003684">
    <property type="term" value="F:damaged DNA binding"/>
    <property type="evidence" value="ECO:0007669"/>
    <property type="project" value="UniProtKB-ARBA"/>
</dbReference>
<gene>
    <name evidence="9" type="ORF">RDB_LOCUS29557</name>
</gene>
<keyword evidence="4 6" id="KW-0175">Coiled coil</keyword>
<feature type="coiled-coil region" evidence="6">
    <location>
        <begin position="900"/>
        <end position="927"/>
    </location>
</feature>
<dbReference type="SUPFAM" id="SSF47923">
    <property type="entry name" value="Ypt/Rab-GAP domain of gyp1p"/>
    <property type="match status" value="2"/>
</dbReference>
<evidence type="ECO:0000256" key="1">
    <source>
        <dbReference type="ARBA" id="ARBA00010817"/>
    </source>
</evidence>
<feature type="region of interest" description="Disordered" evidence="7">
    <location>
        <begin position="280"/>
        <end position="346"/>
    </location>
</feature>
<dbReference type="Gene3D" id="1.10.1670.40">
    <property type="match status" value="1"/>
</dbReference>
<dbReference type="EMBL" id="CAJMWQ010000912">
    <property type="protein sequence ID" value="CAE6398325.1"/>
    <property type="molecule type" value="Genomic_DNA"/>
</dbReference>
<dbReference type="Gene3D" id="1.10.10.750">
    <property type="entry name" value="Ypt/Rab-GAP domain of gyp1p, domain 1"/>
    <property type="match status" value="1"/>
</dbReference>
<dbReference type="Pfam" id="PF23436">
    <property type="entry name" value="RabGap-TBC_2"/>
    <property type="match status" value="1"/>
</dbReference>
<evidence type="ECO:0000259" key="8">
    <source>
        <dbReference type="PROSITE" id="PS50086"/>
    </source>
</evidence>
<feature type="compositionally biased region" description="Acidic residues" evidence="7">
    <location>
        <begin position="456"/>
        <end position="470"/>
    </location>
</feature>
<dbReference type="InterPro" id="IPR003265">
    <property type="entry name" value="HhH-GPD_domain"/>
</dbReference>
<feature type="compositionally biased region" description="Low complexity" evidence="7">
    <location>
        <begin position="508"/>
        <end position="518"/>
    </location>
</feature>
<dbReference type="SUPFAM" id="SSF48150">
    <property type="entry name" value="DNA-glycosylase"/>
    <property type="match status" value="1"/>
</dbReference>
<dbReference type="SMART" id="SM00478">
    <property type="entry name" value="ENDO3c"/>
    <property type="match status" value="1"/>
</dbReference>
<dbReference type="InterPro" id="IPR000195">
    <property type="entry name" value="Rab-GAP-TBC_dom"/>
</dbReference>
<keyword evidence="5" id="KW-0234">DNA repair</keyword>
<dbReference type="Gene3D" id="1.10.340.30">
    <property type="entry name" value="Hypothetical protein, domain 2"/>
    <property type="match status" value="1"/>
</dbReference>
<evidence type="ECO:0000256" key="4">
    <source>
        <dbReference type="ARBA" id="ARBA00023054"/>
    </source>
</evidence>
<dbReference type="PROSITE" id="PS50086">
    <property type="entry name" value="TBC_RABGAP"/>
    <property type="match status" value="1"/>
</dbReference>
<dbReference type="FunFam" id="1.10.340.30:FF:000004">
    <property type="entry name" value="DNA-3-methyladenine glycosylase II"/>
    <property type="match status" value="1"/>
</dbReference>
<evidence type="ECO:0000256" key="2">
    <source>
        <dbReference type="ARBA" id="ARBA00022468"/>
    </source>
</evidence>
<dbReference type="GO" id="GO:0003824">
    <property type="term" value="F:catalytic activity"/>
    <property type="evidence" value="ECO:0007669"/>
    <property type="project" value="InterPro"/>
</dbReference>
<evidence type="ECO:0000256" key="5">
    <source>
        <dbReference type="ARBA" id="ARBA00023204"/>
    </source>
</evidence>
<dbReference type="FunFam" id="1.10.8.270:FF:000001">
    <property type="entry name" value="TBC1 domain family member 1"/>
    <property type="match status" value="1"/>
</dbReference>
<dbReference type="PANTHER" id="PTHR47219">
    <property type="entry name" value="RAB GTPASE-ACTIVATING PROTEIN 1-LIKE"/>
    <property type="match status" value="1"/>
</dbReference>
<feature type="compositionally biased region" description="Polar residues" evidence="7">
    <location>
        <begin position="1"/>
        <end position="18"/>
    </location>
</feature>
<sequence>MSSRVTRSATRLRSTITGTPAIPIVEPATLPRRKKAAASGRSGSPAPSKRPAPYSKKVAGSAVELPNLPPFIEPPYDPVLIPAALTFSFEQAKEHLIKVDSRFDKIFRELPCRPFEHSEPVDPFQTLVTSILGQQISWLAAKSIRHRFLRLFDRSLPEKASLNYEQGLKYTFPSPGRIASVDEGILRTAGLSGRKAEYVLDLANRFADGRLSTQKLANATDEELSEMLIAVRGIGKWTVDMFAIFSLRRPDILPIGDLGVQKGLLNWVLSSHDPEKYPLCVNPRKLPQTNDDEPEKPAEAKAAEPGEDTSVLPAPTEAPTSKSTAPKASSSKQPDGIPLVPTEPVPLPEGITLEILKARANGKKTKGGCYLLPGEMEALTASWKPYRSLEPIATGNKIVETEPTVASPRSSSSSVVHALNTSKSTTTSTTSVDTPRDGDSPRPSTTPKETDTIKDTEDEFQDLSLDDTEAADPRFSTVPLYTPSVKSRPLDSPDQSKPGSLASRRRSTSVTSPITPVTALKQSRRKTIASGSSAGNLPLLLARLEQKSAKEDADPSLKRASVDGTSKLVDGFKKIHDKSEGDVAGAVDWGFWGEVVANYEEVARTRPTELAQAIENGIPASLRGMMWQLMSASKDTTLEKIYSDLIKKPTPHEKAIMRDLGRTFPNHEFFNDGSGIGQENLFNVLKAYSLYDPEVGYCQGLAFIVAALLLNMPDEEAFCVLCRLMHSYDLRGHFLPDMPGLQLRLYQFDRLVEDVLPVLHIHFVRQGIKSSMYCSQWFLTMFSYRLPLDLVFRIMDTVFANGIEAIFGFSLVLLYNNEEPILKLKFDQILEYLKGPLFDSYKIPESQRSSTSSSALEYRADDFVQDAFKISRSFTPFMLDSYAGEYQAKVKAENAHQEEMDALRAINRNLSQHVKQLESSLAQINTEHCALVKQLVMSKIEQEELEGELVKFKVLYAELMHQKEDDNHRASIQSMKAARANTMK</sequence>
<evidence type="ECO:0000256" key="6">
    <source>
        <dbReference type="SAM" id="Coils"/>
    </source>
</evidence>
<dbReference type="SMART" id="SM00164">
    <property type="entry name" value="TBC"/>
    <property type="match status" value="1"/>
</dbReference>
<dbReference type="InterPro" id="IPR011257">
    <property type="entry name" value="DNA_glycosylase"/>
</dbReference>
<keyword evidence="3" id="KW-0227">DNA damage</keyword>
<evidence type="ECO:0000313" key="9">
    <source>
        <dbReference type="EMBL" id="CAE6398325.1"/>
    </source>
</evidence>
<dbReference type="GO" id="GO:0031267">
    <property type="term" value="F:small GTPase binding"/>
    <property type="evidence" value="ECO:0007669"/>
    <property type="project" value="TreeGrafter"/>
</dbReference>
<accession>A0A8H2WMS5</accession>
<evidence type="ECO:0000256" key="3">
    <source>
        <dbReference type="ARBA" id="ARBA00022763"/>
    </source>
</evidence>
<dbReference type="CDD" id="cd00056">
    <property type="entry name" value="ENDO3c"/>
    <property type="match status" value="1"/>
</dbReference>
<feature type="region of interest" description="Disordered" evidence="7">
    <location>
        <begin position="1"/>
        <end position="55"/>
    </location>
</feature>
<feature type="region of interest" description="Disordered" evidence="7">
    <location>
        <begin position="393"/>
        <end position="532"/>
    </location>
</feature>
<dbReference type="InterPro" id="IPR050302">
    <property type="entry name" value="Rab_GAP_TBC_domain"/>
</dbReference>
<feature type="compositionally biased region" description="Low complexity" evidence="7">
    <location>
        <begin position="37"/>
        <end position="53"/>
    </location>
</feature>
<dbReference type="InterPro" id="IPR035969">
    <property type="entry name" value="Rab-GAP_TBC_sf"/>
</dbReference>
<name>A0A8H2WMS5_9AGAM</name>
<evidence type="ECO:0000256" key="7">
    <source>
        <dbReference type="SAM" id="MobiDB-lite"/>
    </source>
</evidence>
<feature type="domain" description="Rab-GAP TBC" evidence="8">
    <location>
        <begin position="617"/>
        <end position="802"/>
    </location>
</feature>
<dbReference type="PANTHER" id="PTHR47219:SF9">
    <property type="entry name" value="GTPASE ACTIVATING PROTEIN AND CENTROSOME-ASSOCIATED, ISOFORM B"/>
    <property type="match status" value="1"/>
</dbReference>
<comment type="caution">
    <text evidence="9">The sequence shown here is derived from an EMBL/GenBank/DDBJ whole genome shotgun (WGS) entry which is preliminary data.</text>
</comment>